<feature type="region of interest" description="Disordered" evidence="1">
    <location>
        <begin position="661"/>
        <end position="728"/>
    </location>
</feature>
<feature type="compositionally biased region" description="Low complexity" evidence="1">
    <location>
        <begin position="519"/>
        <end position="532"/>
    </location>
</feature>
<feature type="region of interest" description="Disordered" evidence="1">
    <location>
        <begin position="1001"/>
        <end position="1026"/>
    </location>
</feature>
<reference evidence="2" key="1">
    <citation type="submission" date="2020-05" db="EMBL/GenBank/DDBJ databases">
        <title>Evolutionary and genomic comparisons of hybrid uninucleate and nonhybrid Rhizoctonia fungi.</title>
        <authorList>
            <person name="Li C."/>
            <person name="Chen X."/>
        </authorList>
    </citation>
    <scope>NUCLEOTIDE SEQUENCE</scope>
    <source>
        <strain evidence="2">AG-1 IA</strain>
    </source>
</reference>
<feature type="compositionally biased region" description="Low complexity" evidence="1">
    <location>
        <begin position="661"/>
        <end position="670"/>
    </location>
</feature>
<accession>A0A8H8T2H6</accession>
<organism evidence="2 3">
    <name type="scientific">Rhizoctonia solani</name>
    <dbReference type="NCBI Taxonomy" id="456999"/>
    <lineage>
        <taxon>Eukaryota</taxon>
        <taxon>Fungi</taxon>
        <taxon>Dikarya</taxon>
        <taxon>Basidiomycota</taxon>
        <taxon>Agaricomycotina</taxon>
        <taxon>Agaricomycetes</taxon>
        <taxon>Cantharellales</taxon>
        <taxon>Ceratobasidiaceae</taxon>
        <taxon>Rhizoctonia</taxon>
    </lineage>
</organism>
<feature type="region of interest" description="Disordered" evidence="1">
    <location>
        <begin position="846"/>
        <end position="866"/>
    </location>
</feature>
<evidence type="ECO:0000313" key="3">
    <source>
        <dbReference type="Proteomes" id="UP000650533"/>
    </source>
</evidence>
<feature type="region of interest" description="Disordered" evidence="1">
    <location>
        <begin position="241"/>
        <end position="269"/>
    </location>
</feature>
<feature type="compositionally biased region" description="Acidic residues" evidence="1">
    <location>
        <begin position="1306"/>
        <end position="1318"/>
    </location>
</feature>
<name>A0A8H8T2H6_9AGAM</name>
<dbReference type="EMBL" id="CP059673">
    <property type="protein sequence ID" value="QRW27506.1"/>
    <property type="molecule type" value="Genomic_DNA"/>
</dbReference>
<feature type="compositionally biased region" description="Pro residues" evidence="1">
    <location>
        <begin position="702"/>
        <end position="711"/>
    </location>
</feature>
<dbReference type="GeneID" id="67024383"/>
<feature type="compositionally biased region" description="Low complexity" evidence="1">
    <location>
        <begin position="1143"/>
        <end position="1156"/>
    </location>
</feature>
<feature type="region of interest" description="Disordered" evidence="1">
    <location>
        <begin position="1280"/>
        <end position="1318"/>
    </location>
</feature>
<feature type="region of interest" description="Disordered" evidence="1">
    <location>
        <begin position="1133"/>
        <end position="1156"/>
    </location>
</feature>
<feature type="compositionally biased region" description="Polar residues" evidence="1">
    <location>
        <begin position="533"/>
        <end position="560"/>
    </location>
</feature>
<feature type="region of interest" description="Disordered" evidence="1">
    <location>
        <begin position="437"/>
        <end position="481"/>
    </location>
</feature>
<dbReference type="Proteomes" id="UP000650533">
    <property type="component" value="Chromosome 16"/>
</dbReference>
<feature type="compositionally biased region" description="Low complexity" evidence="1">
    <location>
        <begin position="712"/>
        <end position="722"/>
    </location>
</feature>
<dbReference type="KEGG" id="rsx:RhiXN_02101"/>
<feature type="compositionally biased region" description="Low complexity" evidence="1">
    <location>
        <begin position="1284"/>
        <end position="1294"/>
    </location>
</feature>
<dbReference type="RefSeq" id="XP_043187743.1">
    <property type="nucleotide sequence ID" value="XM_043321920.1"/>
</dbReference>
<evidence type="ECO:0000313" key="2">
    <source>
        <dbReference type="EMBL" id="QRW27506.1"/>
    </source>
</evidence>
<feature type="region of interest" description="Disordered" evidence="1">
    <location>
        <begin position="1"/>
        <end position="20"/>
    </location>
</feature>
<feature type="compositionally biased region" description="Basic and acidic residues" evidence="1">
    <location>
        <begin position="243"/>
        <end position="259"/>
    </location>
</feature>
<feature type="region of interest" description="Disordered" evidence="1">
    <location>
        <begin position="499"/>
        <end position="581"/>
    </location>
</feature>
<gene>
    <name evidence="2" type="ORF">RhiXN_02101</name>
</gene>
<feature type="region of interest" description="Disordered" evidence="1">
    <location>
        <begin position="954"/>
        <end position="973"/>
    </location>
</feature>
<protein>
    <submittedName>
        <fullName evidence="2">Uncharacterized protein</fullName>
    </submittedName>
</protein>
<feature type="compositionally biased region" description="Polar residues" evidence="1">
    <location>
        <begin position="955"/>
        <end position="972"/>
    </location>
</feature>
<sequence length="1336" mass="141771">MSGIKVDVTADEGTDGDITAPRGNYLPFSSPPLVVNTTQHAATLFETDDLFESARVHATPLDCWGLPSHWISRHSERSLSPSPLACAEVVMSNPLFDNAPEYDSDLDTLADFVIEPTTAHIPPPPSPLPNTCLCGRTTRGDDADTDEPLYCSEACARLDAFHALTARSRSNSLAPTPITTAPATPLFPQVPLRESLAGLFIRPDAVATPPTVSTPLSAVSSFMSVDSIPLPIEMSSHYRRVTAKRERMERASEERDQSRSHSRTHSKARPLLEFEEDCHVETHIERQVGSDGEEHVPTPAAVHVHIAVNVQVEHHAPDNRLDADQLSRALSATMLGPASGIAWHNPFADHPVSSSAKDLSIAPTDTSNFYEPPSSDLISIAETEDFSPFVTYAPISVTPSGMPSRKSSVCFAGVGPAGRTLSTRSRAQSNARVCEGAGNHLSEKPLPSTPEDSPALFSTVGSSKAVPETPIEHRAESSGSTAIATESAALAPALHSPGLSLDLPSPMPSFDLTSESGTPTSSIPPASPSMPSHTQQADSDSQITPPRSATSPASHPSFGNTPGRFPVTASRPTTSPQRRIPRRLQTLDCLPRAKIFSMVVDPDLDVLAGEVEPPASAAASLKRVDTAPELNTARDAAIQYPFADAAISSEPLHKNRQLCTRARATSTPRRPNLPLRQRTSSTPSPPNAIPLGQKVPRRARMHPPPPTPPVSPSQVSSPRPAVGQDPGTWQSFGAVFDALGWNTGSATSNRLSRQLSMDELGMGLHRRQESAESSGSSATDVSWSSSSGKFLLFIFWPVATNLTDHDVALTTAPLSSSSVYSWPANPDEAESYSHVSGILRARSPATSSVRTIVPPPRKSSLAGDGSDTEHIGLQLCHARRSRRQSSLAALDSVLAMEDGFWEQTVMVRDADDSLDNDGMAPGVQFRGDAGGFAFPATKDKPAFEPVLRIAGISRPPSTANLMNPGSDTSGSKVGTAPARLEHLAPPTIDYHAHRASASQFPVSPSIASVRPSPEIDTAPSPMPPQMSSTSLFDVPMTASPIMGTPSLSRGSPALPNGSPISAQFALRTPGSPYLAVPLGPSRRTSRSTDASSVLLRTASAARLAAALNAADDDEDASPRRVFEDLPYARYSPGTGHRLRLRRSGSLGRSSSLSGSGSSMGLGLALGGVAEYDSRRSSSEPWNGIVPGSVIMPSEALSMSRSGSRMNLRDPPVLAVPEEEEEPEEDYGQVVPASKFSNIAVSPGELSMEEAGDEASPLIDAFPHPMGGYFPGSRFASRAGTPVKGLHGSSSGLSSQVTVGNARQENMEEQEPSDDEDEEIVTTVQRMRHSMQLLSTV</sequence>
<evidence type="ECO:0000256" key="1">
    <source>
        <dbReference type="SAM" id="MobiDB-lite"/>
    </source>
</evidence>
<proteinExistence type="predicted"/>